<dbReference type="InterPro" id="IPR006342">
    <property type="entry name" value="FkbM_mtfrase"/>
</dbReference>
<dbReference type="SUPFAM" id="SSF53335">
    <property type="entry name" value="S-adenosyl-L-methionine-dependent methyltransferases"/>
    <property type="match status" value="1"/>
</dbReference>
<accession>A0ABV2GPD0</accession>
<dbReference type="NCBIfam" id="TIGR01444">
    <property type="entry name" value="fkbM_fam"/>
    <property type="match status" value="1"/>
</dbReference>
<evidence type="ECO:0000313" key="4">
    <source>
        <dbReference type="Proteomes" id="UP001549204"/>
    </source>
</evidence>
<dbReference type="PANTHER" id="PTHR34009">
    <property type="entry name" value="PROTEIN STAR"/>
    <property type="match status" value="1"/>
</dbReference>
<dbReference type="EMBL" id="JBEPMC010000005">
    <property type="protein sequence ID" value="MET3580136.1"/>
    <property type="molecule type" value="Genomic_DNA"/>
</dbReference>
<organism evidence="3 4">
    <name type="scientific">Mesorhizobium robiniae</name>
    <dbReference type="NCBI Taxonomy" id="559315"/>
    <lineage>
        <taxon>Bacteria</taxon>
        <taxon>Pseudomonadati</taxon>
        <taxon>Pseudomonadota</taxon>
        <taxon>Alphaproteobacteria</taxon>
        <taxon>Hyphomicrobiales</taxon>
        <taxon>Phyllobacteriaceae</taxon>
        <taxon>Mesorhizobium</taxon>
    </lineage>
</organism>
<reference evidence="3 4" key="1">
    <citation type="submission" date="2024-06" db="EMBL/GenBank/DDBJ databases">
        <title>Genomic Encyclopedia of Type Strains, Phase IV (KMG-IV): sequencing the most valuable type-strain genomes for metagenomic binning, comparative biology and taxonomic classification.</title>
        <authorList>
            <person name="Goeker M."/>
        </authorList>
    </citation>
    <scope>NUCLEOTIDE SEQUENCE [LARGE SCALE GENOMIC DNA]</scope>
    <source>
        <strain evidence="3 4">DSM 100022</strain>
    </source>
</reference>
<name>A0ABV2GPD0_9HYPH</name>
<evidence type="ECO:0000313" key="3">
    <source>
        <dbReference type="EMBL" id="MET3580136.1"/>
    </source>
</evidence>
<dbReference type="InterPro" id="IPR029063">
    <property type="entry name" value="SAM-dependent_MTases_sf"/>
</dbReference>
<comment type="caution">
    <text evidence="3">The sequence shown here is derived from an EMBL/GenBank/DDBJ whole genome shotgun (WGS) entry which is preliminary data.</text>
</comment>
<feature type="coiled-coil region" evidence="1">
    <location>
        <begin position="284"/>
        <end position="388"/>
    </location>
</feature>
<protein>
    <submittedName>
        <fullName evidence="3">FkbM family methyltransferase</fullName>
    </submittedName>
</protein>
<evidence type="ECO:0000256" key="1">
    <source>
        <dbReference type="SAM" id="Coils"/>
    </source>
</evidence>
<gene>
    <name evidence="3" type="ORF">ABID19_003174</name>
</gene>
<dbReference type="RefSeq" id="WP_354491864.1">
    <property type="nucleotide sequence ID" value="NZ_JBEPMC010000005.1"/>
</dbReference>
<dbReference type="InterPro" id="IPR053202">
    <property type="entry name" value="EGF_Rcpt_Signaling_Reg"/>
</dbReference>
<dbReference type="Gene3D" id="3.40.50.150">
    <property type="entry name" value="Vaccinia Virus protein VP39"/>
    <property type="match status" value="1"/>
</dbReference>
<proteinExistence type="predicted"/>
<evidence type="ECO:0000259" key="2">
    <source>
        <dbReference type="Pfam" id="PF05050"/>
    </source>
</evidence>
<dbReference type="PANTHER" id="PTHR34009:SF2">
    <property type="entry name" value="PROTEIN STAR"/>
    <property type="match status" value="1"/>
</dbReference>
<keyword evidence="1" id="KW-0175">Coiled coil</keyword>
<sequence>MSTDKRLVRYYGENAEDCLLWHLFEGKPTGFYVDVGAFDGVYLSNTLSFEQQGWRGICVEPHPDYAKICESNRPLACTLQMACVDDENLREIPFYTEEIGIYSRLEIENGDVDQLKASYKKHELKVDGFQKTVVAARTLASIIREHARGEAIDFISIDVEGGEKRVLDGLGLDKIRPRALVIEANNSERSDLLVSYMDGYGYRLGRKIAQNHIFVATEEDATKLLSYQMQCFVEKQTHPKGVQYSFPGIVSGKIIDEIRDKKLQQAFIEIGRIRSKSDVKIREVARLTSALTSARERVATVENALKASRAGTVTSDRALKSVRARATNLESLLKEVRAQRAMAQRTSERLRERVTEALARARANTELLEQKDTEIERRRRRQQELNSRIHQLQGSLRVILYSLWRRVTRGRPEGGGDG</sequence>
<keyword evidence="3" id="KW-0489">Methyltransferase</keyword>
<dbReference type="Proteomes" id="UP001549204">
    <property type="component" value="Unassembled WGS sequence"/>
</dbReference>
<keyword evidence="3" id="KW-0808">Transferase</keyword>
<feature type="domain" description="Methyltransferase FkbM" evidence="2">
    <location>
        <begin position="34"/>
        <end position="204"/>
    </location>
</feature>
<dbReference type="GO" id="GO:0008168">
    <property type="term" value="F:methyltransferase activity"/>
    <property type="evidence" value="ECO:0007669"/>
    <property type="project" value="UniProtKB-KW"/>
</dbReference>
<keyword evidence="4" id="KW-1185">Reference proteome</keyword>
<dbReference type="Pfam" id="PF05050">
    <property type="entry name" value="Methyltransf_21"/>
    <property type="match status" value="1"/>
</dbReference>
<dbReference type="GO" id="GO:0032259">
    <property type="term" value="P:methylation"/>
    <property type="evidence" value="ECO:0007669"/>
    <property type="project" value="UniProtKB-KW"/>
</dbReference>